<accession>A0AB35YT74</accession>
<sequence length="50" mass="6209">MEKISHIKIFNKKWYNDFGRIEFNIEGAHKRYNFFKTEEQMVLQQQLKDS</sequence>
<comment type="caution">
    <text evidence="1">The sequence shown here is derived from an EMBL/GenBank/DDBJ whole genome shotgun (WGS) entry which is preliminary data.</text>
</comment>
<protein>
    <submittedName>
        <fullName evidence="1">Uncharacterized protein</fullName>
    </submittedName>
</protein>
<evidence type="ECO:0000313" key="3">
    <source>
        <dbReference type="Proteomes" id="UP001388259"/>
    </source>
</evidence>
<reference evidence="1 4" key="1">
    <citation type="submission" date="2024-01" db="EMBL/GenBank/DDBJ databases">
        <title>Aequorivita flavus sp. nov., isolated from deep-sea sediment.</title>
        <authorList>
            <person name="Chen X."/>
        </authorList>
    </citation>
    <scope>NUCLEOTIDE SEQUENCE</scope>
    <source>
        <strain evidence="1">MCCC 1A16923</strain>
        <strain evidence="2 4">MCCC 1A16935</strain>
    </source>
</reference>
<dbReference type="RefSeq" id="WP_279449315.1">
    <property type="nucleotide sequence ID" value="NZ_JAZBJM010000003.1"/>
</dbReference>
<gene>
    <name evidence="2" type="ORF">VZD24_06275</name>
    <name evidence="1" type="ORF">VZD85_06295</name>
</gene>
<evidence type="ECO:0000313" key="1">
    <source>
        <dbReference type="EMBL" id="MEM0517956.1"/>
    </source>
</evidence>
<evidence type="ECO:0000313" key="2">
    <source>
        <dbReference type="EMBL" id="MEM0573112.1"/>
    </source>
</evidence>
<dbReference type="Proteomes" id="UP001390963">
    <property type="component" value="Unassembled WGS sequence"/>
</dbReference>
<proteinExistence type="predicted"/>
<dbReference type="AlphaFoldDB" id="A0AB35YT74"/>
<dbReference type="EMBL" id="JAZBJM010000003">
    <property type="protein sequence ID" value="MEM0517956.1"/>
    <property type="molecule type" value="Genomic_DNA"/>
</dbReference>
<name>A0AB35YT74_9FLAO</name>
<dbReference type="EMBL" id="JBANCF010000003">
    <property type="protein sequence ID" value="MEM0573112.1"/>
    <property type="molecule type" value="Genomic_DNA"/>
</dbReference>
<keyword evidence="4" id="KW-1185">Reference proteome</keyword>
<dbReference type="Proteomes" id="UP001388259">
    <property type="component" value="Unassembled WGS sequence"/>
</dbReference>
<evidence type="ECO:0000313" key="4">
    <source>
        <dbReference type="Proteomes" id="UP001390963"/>
    </source>
</evidence>
<organism evidence="1 3">
    <name type="scientific">Aequorivita flava</name>
    <dbReference type="NCBI Taxonomy" id="3114371"/>
    <lineage>
        <taxon>Bacteria</taxon>
        <taxon>Pseudomonadati</taxon>
        <taxon>Bacteroidota</taxon>
        <taxon>Flavobacteriia</taxon>
        <taxon>Flavobacteriales</taxon>
        <taxon>Flavobacteriaceae</taxon>
        <taxon>Aequorivita</taxon>
    </lineage>
</organism>